<dbReference type="RefSeq" id="WP_093368785.1">
    <property type="nucleotide sequence ID" value="NZ_FNCW01000012.1"/>
</dbReference>
<name>A0A1G7YF73_9FLAO</name>
<dbReference type="Proteomes" id="UP000199296">
    <property type="component" value="Unassembled WGS sequence"/>
</dbReference>
<dbReference type="OrthoDB" id="1453505at2"/>
<dbReference type="PROSITE" id="PS51257">
    <property type="entry name" value="PROKAR_LIPOPROTEIN"/>
    <property type="match status" value="1"/>
</dbReference>
<evidence type="ECO:0000313" key="2">
    <source>
        <dbReference type="Proteomes" id="UP000199296"/>
    </source>
</evidence>
<proteinExistence type="predicted"/>
<protein>
    <submittedName>
        <fullName evidence="1">Uncharacterized protein</fullName>
    </submittedName>
</protein>
<accession>A0A1G7YF73</accession>
<dbReference type="STRING" id="470826.SAMN04488027_11219"/>
<sequence>MDILKTLRKSYFTMFLASLVLLISCSQYDDEIIDTNEKLSLSNYIEEHLQLTTELMILLESERNIDKESFLKSMSKKSKSISENSKPEEIIGTLVNANFQQSNVISELFLKIYYNNLNFINSNPDLKNLNKNEIENMITVEIDKKLIQFLSNKSSDSCKETWVKALSRCKRNAAISMGASLAVGAFTGGTGYLVGFFVSGVVAGICASDADADYSECMGW</sequence>
<gene>
    <name evidence="1" type="ORF">SAMN04488027_11219</name>
</gene>
<organism evidence="1 2">
    <name type="scientific">Psychroflexus sediminis</name>
    <dbReference type="NCBI Taxonomy" id="470826"/>
    <lineage>
        <taxon>Bacteria</taxon>
        <taxon>Pseudomonadati</taxon>
        <taxon>Bacteroidota</taxon>
        <taxon>Flavobacteriia</taxon>
        <taxon>Flavobacteriales</taxon>
        <taxon>Flavobacteriaceae</taxon>
        <taxon>Psychroflexus</taxon>
    </lineage>
</organism>
<keyword evidence="2" id="KW-1185">Reference proteome</keyword>
<evidence type="ECO:0000313" key="1">
    <source>
        <dbReference type="EMBL" id="SDG94977.1"/>
    </source>
</evidence>
<dbReference type="AlphaFoldDB" id="A0A1G7YF73"/>
<reference evidence="1 2" key="1">
    <citation type="submission" date="2016-10" db="EMBL/GenBank/DDBJ databases">
        <authorList>
            <person name="de Groot N.N."/>
        </authorList>
    </citation>
    <scope>NUCLEOTIDE SEQUENCE [LARGE SCALE GENOMIC DNA]</scope>
    <source>
        <strain evidence="1 2">DSM 19803</strain>
    </source>
</reference>
<dbReference type="EMBL" id="FNCW01000012">
    <property type="protein sequence ID" value="SDG94977.1"/>
    <property type="molecule type" value="Genomic_DNA"/>
</dbReference>